<organism evidence="1 2">
    <name type="scientific">Eleginops maclovinus</name>
    <name type="common">Patagonian blennie</name>
    <name type="synonym">Eleginus maclovinus</name>
    <dbReference type="NCBI Taxonomy" id="56733"/>
    <lineage>
        <taxon>Eukaryota</taxon>
        <taxon>Metazoa</taxon>
        <taxon>Chordata</taxon>
        <taxon>Craniata</taxon>
        <taxon>Vertebrata</taxon>
        <taxon>Euteleostomi</taxon>
        <taxon>Actinopterygii</taxon>
        <taxon>Neopterygii</taxon>
        <taxon>Teleostei</taxon>
        <taxon>Neoteleostei</taxon>
        <taxon>Acanthomorphata</taxon>
        <taxon>Eupercaria</taxon>
        <taxon>Perciformes</taxon>
        <taxon>Notothenioidei</taxon>
        <taxon>Eleginopidae</taxon>
        <taxon>Eleginops</taxon>
    </lineage>
</organism>
<accession>A0AAN8AJL0</accession>
<dbReference type="AlphaFoldDB" id="A0AAN8AJL0"/>
<comment type="caution">
    <text evidence="1">The sequence shown here is derived from an EMBL/GenBank/DDBJ whole genome shotgun (WGS) entry which is preliminary data.</text>
</comment>
<dbReference type="EMBL" id="JAUZQC010000016">
    <property type="protein sequence ID" value="KAK5857262.1"/>
    <property type="molecule type" value="Genomic_DNA"/>
</dbReference>
<name>A0AAN8AJL0_ELEMC</name>
<sequence length="92" mass="9556">MAGPASVRYPLGTPASPQALSDRGAIYLSASTSTPSLPNPLLSPGAPGLPWRTLTATLKSITLMAVRGTWMALGQVSALNTLQSPTDRSKQH</sequence>
<gene>
    <name evidence="1" type="ORF">PBY51_010518</name>
</gene>
<reference evidence="1 2" key="2">
    <citation type="journal article" date="2023" name="Mol. Biol. Evol.">
        <title>Genomics of Secondarily Temperate Adaptation in the Only Non-Antarctic Icefish.</title>
        <authorList>
            <person name="Rivera-Colon A.G."/>
            <person name="Rayamajhi N."/>
            <person name="Minhas B.F."/>
            <person name="Madrigal G."/>
            <person name="Bilyk K.T."/>
            <person name="Yoon V."/>
            <person name="Hune M."/>
            <person name="Gregory S."/>
            <person name="Cheng C.H.C."/>
            <person name="Catchen J.M."/>
        </authorList>
    </citation>
    <scope>NUCLEOTIDE SEQUENCE [LARGE SCALE GENOMIC DNA]</scope>
    <source>
        <strain evidence="1">JMC-PN-2008</strain>
    </source>
</reference>
<evidence type="ECO:0000313" key="2">
    <source>
        <dbReference type="Proteomes" id="UP001346869"/>
    </source>
</evidence>
<proteinExistence type="predicted"/>
<evidence type="ECO:0000313" key="1">
    <source>
        <dbReference type="EMBL" id="KAK5857262.1"/>
    </source>
</evidence>
<protein>
    <submittedName>
        <fullName evidence="1">Uncharacterized protein</fullName>
    </submittedName>
</protein>
<reference evidence="1 2" key="1">
    <citation type="journal article" date="2023" name="Genes (Basel)">
        <title>Chromosome-Level Genome Assembly and Circadian Gene Repertoire of the Patagonia Blennie Eleginops maclovinus-The Closest Ancestral Proxy of Antarctic Cryonotothenioids.</title>
        <authorList>
            <person name="Cheng C.C."/>
            <person name="Rivera-Colon A.G."/>
            <person name="Minhas B.F."/>
            <person name="Wilson L."/>
            <person name="Rayamajhi N."/>
            <person name="Vargas-Chacoff L."/>
            <person name="Catchen J.M."/>
        </authorList>
    </citation>
    <scope>NUCLEOTIDE SEQUENCE [LARGE SCALE GENOMIC DNA]</scope>
    <source>
        <strain evidence="1">JMC-PN-2008</strain>
    </source>
</reference>
<dbReference type="Proteomes" id="UP001346869">
    <property type="component" value="Unassembled WGS sequence"/>
</dbReference>
<keyword evidence="2" id="KW-1185">Reference proteome</keyword>